<organism evidence="2 3">
    <name type="scientific">Draconibacterium aestuarii</name>
    <dbReference type="NCBI Taxonomy" id="2998507"/>
    <lineage>
        <taxon>Bacteria</taxon>
        <taxon>Pseudomonadati</taxon>
        <taxon>Bacteroidota</taxon>
        <taxon>Bacteroidia</taxon>
        <taxon>Marinilabiliales</taxon>
        <taxon>Prolixibacteraceae</taxon>
        <taxon>Draconibacterium</taxon>
    </lineage>
</organism>
<evidence type="ECO:0000313" key="3">
    <source>
        <dbReference type="Proteomes" id="UP001145087"/>
    </source>
</evidence>
<feature type="signal peptide" evidence="1">
    <location>
        <begin position="1"/>
        <end position="23"/>
    </location>
</feature>
<dbReference type="Gene3D" id="3.10.450.50">
    <property type="match status" value="1"/>
</dbReference>
<name>A0A9X3F3Z4_9BACT</name>
<sequence length="171" mass="19605">MRKLNYILIILFCVVIISCTNQNQSNHENLEIVETFQKAFEDHDINAIKSVLADDYVGYGPSLSDSINKDDALLIWEHNLDFMYEKVAMNVEETVGVSNVEAKDGGQWISSWGTLTLKFQQKGDETKIWANQIFLVKDGKIKKTIIFYNEADALRQAGYNYVFKEPVRSNK</sequence>
<dbReference type="InterPro" id="IPR032710">
    <property type="entry name" value="NTF2-like_dom_sf"/>
</dbReference>
<dbReference type="AlphaFoldDB" id="A0A9X3F3Z4"/>
<dbReference type="SUPFAM" id="SSF54427">
    <property type="entry name" value="NTF2-like"/>
    <property type="match status" value="1"/>
</dbReference>
<evidence type="ECO:0000313" key="2">
    <source>
        <dbReference type="EMBL" id="MCY1719973.1"/>
    </source>
</evidence>
<gene>
    <name evidence="2" type="ORF">OU798_06435</name>
</gene>
<accession>A0A9X3F3Z4</accession>
<keyword evidence="1" id="KW-0732">Signal</keyword>
<protein>
    <submittedName>
        <fullName evidence="2">Nuclear transport factor 2 family protein</fullName>
    </submittedName>
</protein>
<evidence type="ECO:0000256" key="1">
    <source>
        <dbReference type="SAM" id="SignalP"/>
    </source>
</evidence>
<reference evidence="2" key="1">
    <citation type="submission" date="2022-11" db="EMBL/GenBank/DDBJ databases">
        <title>Marilongibacter aestuarii gen. nov., sp. nov., isolated from tidal flat sediment.</title>
        <authorList>
            <person name="Jiayan W."/>
        </authorList>
    </citation>
    <scope>NUCLEOTIDE SEQUENCE</scope>
    <source>
        <strain evidence="2">Z1-6</strain>
    </source>
</reference>
<feature type="chain" id="PRO_5040736250" evidence="1">
    <location>
        <begin position="24"/>
        <end position="171"/>
    </location>
</feature>
<dbReference type="EMBL" id="JAPOHD010000012">
    <property type="protein sequence ID" value="MCY1719973.1"/>
    <property type="molecule type" value="Genomic_DNA"/>
</dbReference>
<dbReference type="RefSeq" id="WP_343332305.1">
    <property type="nucleotide sequence ID" value="NZ_JAPOHD010000012.1"/>
</dbReference>
<dbReference type="Proteomes" id="UP001145087">
    <property type="component" value="Unassembled WGS sequence"/>
</dbReference>
<dbReference type="PROSITE" id="PS51257">
    <property type="entry name" value="PROKAR_LIPOPROTEIN"/>
    <property type="match status" value="1"/>
</dbReference>
<comment type="caution">
    <text evidence="2">The sequence shown here is derived from an EMBL/GenBank/DDBJ whole genome shotgun (WGS) entry which is preliminary data.</text>
</comment>
<keyword evidence="3" id="KW-1185">Reference proteome</keyword>
<proteinExistence type="predicted"/>